<evidence type="ECO:0000313" key="2">
    <source>
        <dbReference type="EMBL" id="HHP05552.1"/>
    </source>
</evidence>
<name>A0A7J3X8Q9_THEPE</name>
<protein>
    <submittedName>
        <fullName evidence="2">Uncharacterized protein</fullName>
    </submittedName>
</protein>
<comment type="caution">
    <text evidence="2">The sequence shown here is derived from an EMBL/GenBank/DDBJ whole genome shotgun (WGS) entry which is preliminary data.</text>
</comment>
<organism evidence="2">
    <name type="scientific">Thermofilum pendens</name>
    <dbReference type="NCBI Taxonomy" id="2269"/>
    <lineage>
        <taxon>Archaea</taxon>
        <taxon>Thermoproteota</taxon>
        <taxon>Thermoprotei</taxon>
        <taxon>Thermofilales</taxon>
        <taxon>Thermofilaceae</taxon>
        <taxon>Thermofilum</taxon>
    </lineage>
</organism>
<feature type="coiled-coil region" evidence="1">
    <location>
        <begin position="39"/>
        <end position="66"/>
    </location>
</feature>
<dbReference type="AlphaFoldDB" id="A0A7J3X8Q9"/>
<dbReference type="SUPFAM" id="SSF58100">
    <property type="entry name" value="Bacterial hemolysins"/>
    <property type="match status" value="1"/>
</dbReference>
<sequence length="214" mass="23955">MVERDEGIEIVEIGEGDIAVLLAALKRLNNGIYALKVTVDFLSSRIGALQENMSNLEKALREHITQFQEETSRFSSESKDVLDNLRTYAEAVPKEVRLSLDLFLEKLSRDLEDARSLVSSVEGDILSLRAQIKEVQIVVADTMTSVKADVSSLRAKFSEMEAVLAELAQKVTRLEETMLAVTKQLEFAIRDLSTQVSALRRKISQGQEMHDEEA</sequence>
<keyword evidence="1" id="KW-0175">Coiled coil</keyword>
<feature type="coiled-coil region" evidence="1">
    <location>
        <begin position="150"/>
        <end position="184"/>
    </location>
</feature>
<dbReference type="EMBL" id="DRZM01000213">
    <property type="protein sequence ID" value="HHP05552.1"/>
    <property type="molecule type" value="Genomic_DNA"/>
</dbReference>
<gene>
    <name evidence="2" type="ORF">ENM88_07415</name>
</gene>
<evidence type="ECO:0000256" key="1">
    <source>
        <dbReference type="SAM" id="Coils"/>
    </source>
</evidence>
<reference evidence="2" key="1">
    <citation type="journal article" date="2020" name="mSystems">
        <title>Genome- and Community-Level Interaction Insights into Carbon Utilization and Element Cycling Functions of Hydrothermarchaeota in Hydrothermal Sediment.</title>
        <authorList>
            <person name="Zhou Z."/>
            <person name="Liu Y."/>
            <person name="Xu W."/>
            <person name="Pan J."/>
            <person name="Luo Z.H."/>
            <person name="Li M."/>
        </authorList>
    </citation>
    <scope>NUCLEOTIDE SEQUENCE [LARGE SCALE GENOMIC DNA]</scope>
    <source>
        <strain evidence="2">SpSt-1125</strain>
    </source>
</reference>
<proteinExistence type="predicted"/>
<dbReference type="Gene3D" id="1.10.287.1490">
    <property type="match status" value="1"/>
</dbReference>
<accession>A0A7J3X8Q9</accession>